<keyword evidence="2" id="KW-1185">Reference proteome</keyword>
<reference evidence="1 2" key="1">
    <citation type="submission" date="2018-06" db="EMBL/GenBank/DDBJ databases">
        <title>Population genomics shows no distinction between pathogenic Candida krusei and environmental Pichia kudriavzevii: One species, four names.</title>
        <authorList>
            <person name="Douglass A.P."/>
            <person name="Offei B."/>
            <person name="Braun-Galleani S."/>
            <person name="Coughlan A.Y."/>
            <person name="Martos A."/>
            <person name="Ortiz-Merino R.A."/>
            <person name="Byrne K.P."/>
            <person name="Wolfe K.H."/>
        </authorList>
    </citation>
    <scope>NUCLEOTIDE SEQUENCE [LARGE SCALE GENOMIC DNA]</scope>
    <source>
        <strain evidence="1 2">CBS573</strain>
    </source>
</reference>
<dbReference type="RefSeq" id="XP_029322732.1">
    <property type="nucleotide sequence ID" value="XM_029466872.1"/>
</dbReference>
<evidence type="ECO:0000313" key="2">
    <source>
        <dbReference type="Proteomes" id="UP000249293"/>
    </source>
</evidence>
<dbReference type="Proteomes" id="UP000249293">
    <property type="component" value="Chromosome 3"/>
</dbReference>
<dbReference type="EMBL" id="CP028775">
    <property type="protein sequence ID" value="AWU77255.1"/>
    <property type="molecule type" value="Genomic_DNA"/>
</dbReference>
<dbReference type="AlphaFoldDB" id="A0A2U9R7A7"/>
<dbReference type="KEGG" id="pkz:C5L36_0C11610"/>
<dbReference type="GeneID" id="40385050"/>
<dbReference type="VEuPathDB" id="FungiDB:C5L36_0C11610"/>
<proteinExistence type="predicted"/>
<sequence>MFKRGMLLYIFFSFEKLKDTHLLFVHIRNLFYTIEELILKSVNTIFTSRTMEVVHKTTSSQLDQIFSDGCKEIFFIGRLLRNKDSFASQVSNKSLMNSYNGHSLKVEACMSTIKIILLKLKAWVVTVLEIRSGKHIICRNHQEASDYQSWYKDIFDKDYSDFEGEEFELDNLLI</sequence>
<protein>
    <submittedName>
        <fullName evidence="1">Uncharacterized protein</fullName>
    </submittedName>
</protein>
<gene>
    <name evidence="1" type="ORF">C5L36_0C11610</name>
</gene>
<accession>A0A2U9R7A7</accession>
<evidence type="ECO:0000313" key="1">
    <source>
        <dbReference type="EMBL" id="AWU77255.1"/>
    </source>
</evidence>
<name>A0A2U9R7A7_PICKU</name>
<organism evidence="1 2">
    <name type="scientific">Pichia kudriavzevii</name>
    <name type="common">Yeast</name>
    <name type="synonym">Issatchenkia orientalis</name>
    <dbReference type="NCBI Taxonomy" id="4909"/>
    <lineage>
        <taxon>Eukaryota</taxon>
        <taxon>Fungi</taxon>
        <taxon>Dikarya</taxon>
        <taxon>Ascomycota</taxon>
        <taxon>Saccharomycotina</taxon>
        <taxon>Pichiomycetes</taxon>
        <taxon>Pichiales</taxon>
        <taxon>Pichiaceae</taxon>
        <taxon>Pichia</taxon>
    </lineage>
</organism>
<dbReference type="OrthoDB" id="10451819at2759"/>